<dbReference type="InterPro" id="IPR050399">
    <property type="entry name" value="HPr"/>
</dbReference>
<keyword evidence="3" id="KW-0813">Transport</keyword>
<evidence type="ECO:0000256" key="3">
    <source>
        <dbReference type="ARBA" id="ARBA00022597"/>
    </source>
</evidence>
<organism evidence="5 6">
    <name type="scientific">Streptomyces lydicamycinicus</name>
    <dbReference type="NCBI Taxonomy" id="1546107"/>
    <lineage>
        <taxon>Bacteria</taxon>
        <taxon>Bacillati</taxon>
        <taxon>Actinomycetota</taxon>
        <taxon>Actinomycetes</taxon>
        <taxon>Kitasatosporales</taxon>
        <taxon>Streptomycetaceae</taxon>
        <taxon>Streptomyces</taxon>
    </lineage>
</organism>
<name>A0A0P4RBK9_9ACTN</name>
<dbReference type="PRINTS" id="PR00107">
    <property type="entry name" value="PHOSPHOCPHPR"/>
</dbReference>
<evidence type="ECO:0000256" key="1">
    <source>
        <dbReference type="ARBA" id="ARBA00003681"/>
    </source>
</evidence>
<dbReference type="InterPro" id="IPR035895">
    <property type="entry name" value="HPr-like_sf"/>
</dbReference>
<evidence type="ECO:0000256" key="2">
    <source>
        <dbReference type="ARBA" id="ARBA00020422"/>
    </source>
</evidence>
<dbReference type="OrthoDB" id="9809047at2"/>
<keyword evidence="6" id="KW-1185">Reference proteome</keyword>
<dbReference type="InterPro" id="IPR002114">
    <property type="entry name" value="PTS_HPr_Ser_P_site"/>
</dbReference>
<dbReference type="AlphaFoldDB" id="A0A0P4RBK9"/>
<dbReference type="PANTHER" id="PTHR33705:SF1">
    <property type="entry name" value="PHOSPHOCARRIER PROTEIN HPR"/>
    <property type="match status" value="1"/>
</dbReference>
<sequence length="86" mass="9200">MAETTVTIASPGGLRVRPASRIAQEAKGYVSDIRFLVDGKEASAKSLFSLQMLEMSHGKEIVIVANGHDEQTAVEAMARLVESVVV</sequence>
<dbReference type="EMBL" id="BBNO01000007">
    <property type="protein sequence ID" value="GAO10944.1"/>
    <property type="molecule type" value="Genomic_DNA"/>
</dbReference>
<comment type="function">
    <text evidence="1">General (non sugar-specific) component of the phosphoenolpyruvate-dependent sugar phosphotransferase system (sugar PTS). This major carbohydrate active-transport system catalyzes the phosphorylation of incoming sugar substrates concomitantly with their translocation across the cell membrane. The phosphoryl group from phosphoenolpyruvate (PEP) is transferred to the phosphoryl carrier protein HPr by enzyme I. Phospho-HPr then transfers it to the PTS EIIA domain.</text>
</comment>
<dbReference type="InterPro" id="IPR000032">
    <property type="entry name" value="HPr-like"/>
</dbReference>
<evidence type="ECO:0000259" key="4">
    <source>
        <dbReference type="PROSITE" id="PS51350"/>
    </source>
</evidence>
<proteinExistence type="predicted"/>
<accession>A0A0P4RBK9</accession>
<reference evidence="5 6" key="2">
    <citation type="journal article" date="2015" name="Stand. Genomic Sci.">
        <title>Draft genome sequence of marine-derived Streptomyces sp. TP-A0598, a producer of anti-MRSA antibiotic lydicamycins.</title>
        <authorList>
            <person name="Komaki H."/>
            <person name="Ichikawa N."/>
            <person name="Hosoyama A."/>
            <person name="Fujita N."/>
            <person name="Igarashi Y."/>
        </authorList>
    </citation>
    <scope>NUCLEOTIDE SEQUENCE [LARGE SCALE GENOMIC DNA]</scope>
    <source>
        <strain evidence="5 6">NBRC 110027</strain>
    </source>
</reference>
<dbReference type="PANTHER" id="PTHR33705">
    <property type="entry name" value="PHOSPHOCARRIER PROTEIN HPR"/>
    <property type="match status" value="1"/>
</dbReference>
<dbReference type="NCBIfam" id="TIGR01003">
    <property type="entry name" value="PTS_HPr_family"/>
    <property type="match status" value="1"/>
</dbReference>
<dbReference type="CDD" id="cd00367">
    <property type="entry name" value="PTS-HPr_like"/>
    <property type="match status" value="1"/>
</dbReference>
<dbReference type="PROSITE" id="PS00589">
    <property type="entry name" value="PTS_HPR_SER"/>
    <property type="match status" value="1"/>
</dbReference>
<reference evidence="6" key="1">
    <citation type="submission" date="2014-09" db="EMBL/GenBank/DDBJ databases">
        <title>Whole genome shotgun sequence of Streptomyces sp. NBRC 110027.</title>
        <authorList>
            <person name="Komaki H."/>
            <person name="Ichikawa N."/>
            <person name="Katano-Makiyama Y."/>
            <person name="Hosoyama A."/>
            <person name="Hashimoto M."/>
            <person name="Uohara A."/>
            <person name="Kitahashi Y."/>
            <person name="Ohji S."/>
            <person name="Kimura A."/>
            <person name="Yamazoe A."/>
            <person name="Igarashi Y."/>
            <person name="Fujita N."/>
        </authorList>
    </citation>
    <scope>NUCLEOTIDE SEQUENCE [LARGE SCALE GENOMIC DNA]</scope>
    <source>
        <strain evidence="6">NBRC 110027</strain>
    </source>
</reference>
<evidence type="ECO:0000313" key="5">
    <source>
        <dbReference type="EMBL" id="GAO10944.1"/>
    </source>
</evidence>
<gene>
    <name evidence="5" type="primary">ptsH</name>
    <name evidence="5" type="ORF">TPA0598_07_06680</name>
</gene>
<dbReference type="PROSITE" id="PS51350">
    <property type="entry name" value="PTS_HPR_DOM"/>
    <property type="match status" value="1"/>
</dbReference>
<dbReference type="Gene3D" id="3.30.1340.10">
    <property type="entry name" value="HPr-like"/>
    <property type="match status" value="1"/>
</dbReference>
<feature type="domain" description="HPr" evidence="4">
    <location>
        <begin position="1"/>
        <end position="86"/>
    </location>
</feature>
<keyword evidence="3" id="KW-0762">Sugar transport</keyword>
<comment type="caution">
    <text evidence="5">The sequence shown here is derived from an EMBL/GenBank/DDBJ whole genome shotgun (WGS) entry which is preliminary data.</text>
</comment>
<evidence type="ECO:0000313" key="6">
    <source>
        <dbReference type="Proteomes" id="UP000048965"/>
    </source>
</evidence>
<dbReference type="SUPFAM" id="SSF55594">
    <property type="entry name" value="HPr-like"/>
    <property type="match status" value="1"/>
</dbReference>
<protein>
    <recommendedName>
        <fullName evidence="2">Phosphocarrier protein HPr</fullName>
    </recommendedName>
</protein>
<dbReference type="RefSeq" id="WP_042158657.1">
    <property type="nucleotide sequence ID" value="NZ_BBNO01000007.1"/>
</dbReference>
<dbReference type="Proteomes" id="UP000048965">
    <property type="component" value="Unassembled WGS sequence"/>
</dbReference>
<dbReference type="Pfam" id="PF00381">
    <property type="entry name" value="PTS-HPr"/>
    <property type="match status" value="1"/>
</dbReference>